<keyword evidence="2" id="KW-1185">Reference proteome</keyword>
<sequence>MKAEGEVQALVEARESLSLAMKFHASGEIERAEHYYLEVLQHRYRVPDILPLLAGIATLRGDTNAAITYWNDMLRIEPDHLVALLARARYSSNRGKRTRRSDV</sequence>
<dbReference type="EMBL" id="JAKKPZ010000844">
    <property type="protein sequence ID" value="KAI1691962.1"/>
    <property type="molecule type" value="Genomic_DNA"/>
</dbReference>
<dbReference type="AlphaFoldDB" id="A0AAD4MH65"/>
<name>A0AAD4MH65_9BILA</name>
<protein>
    <recommendedName>
        <fullName evidence="3">Tetratricopeptide repeat protein</fullName>
    </recommendedName>
</protein>
<dbReference type="Gene3D" id="1.25.40.10">
    <property type="entry name" value="Tetratricopeptide repeat domain"/>
    <property type="match status" value="1"/>
</dbReference>
<organism evidence="1 2">
    <name type="scientific">Ditylenchus destructor</name>
    <dbReference type="NCBI Taxonomy" id="166010"/>
    <lineage>
        <taxon>Eukaryota</taxon>
        <taxon>Metazoa</taxon>
        <taxon>Ecdysozoa</taxon>
        <taxon>Nematoda</taxon>
        <taxon>Chromadorea</taxon>
        <taxon>Rhabditida</taxon>
        <taxon>Tylenchina</taxon>
        <taxon>Tylenchomorpha</taxon>
        <taxon>Sphaerularioidea</taxon>
        <taxon>Anguinidae</taxon>
        <taxon>Anguininae</taxon>
        <taxon>Ditylenchus</taxon>
    </lineage>
</organism>
<proteinExistence type="predicted"/>
<comment type="caution">
    <text evidence="1">The sequence shown here is derived from an EMBL/GenBank/DDBJ whole genome shotgun (WGS) entry which is preliminary data.</text>
</comment>
<evidence type="ECO:0000313" key="1">
    <source>
        <dbReference type="EMBL" id="KAI1691962.1"/>
    </source>
</evidence>
<dbReference type="SUPFAM" id="SSF48452">
    <property type="entry name" value="TPR-like"/>
    <property type="match status" value="1"/>
</dbReference>
<evidence type="ECO:0000313" key="2">
    <source>
        <dbReference type="Proteomes" id="UP001201812"/>
    </source>
</evidence>
<accession>A0AAD4MH65</accession>
<evidence type="ECO:0008006" key="3">
    <source>
        <dbReference type="Google" id="ProtNLM"/>
    </source>
</evidence>
<reference evidence="1" key="1">
    <citation type="submission" date="2022-01" db="EMBL/GenBank/DDBJ databases">
        <title>Genome Sequence Resource for Two Populations of Ditylenchus destructor, the Migratory Endoparasitic Phytonematode.</title>
        <authorList>
            <person name="Zhang H."/>
            <person name="Lin R."/>
            <person name="Xie B."/>
        </authorList>
    </citation>
    <scope>NUCLEOTIDE SEQUENCE</scope>
    <source>
        <strain evidence="1">BazhouSP</strain>
    </source>
</reference>
<dbReference type="Proteomes" id="UP001201812">
    <property type="component" value="Unassembled WGS sequence"/>
</dbReference>
<dbReference type="InterPro" id="IPR011990">
    <property type="entry name" value="TPR-like_helical_dom_sf"/>
</dbReference>
<gene>
    <name evidence="1" type="ORF">DdX_21518</name>
</gene>